<evidence type="ECO:0000313" key="2">
    <source>
        <dbReference type="EMBL" id="MFC0564084.1"/>
    </source>
</evidence>
<keyword evidence="1" id="KW-1133">Transmembrane helix</keyword>
<name>A0ABV6NTP3_9ACTN</name>
<accession>A0ABV6NTP3</accession>
<sequence length="455" mass="46762">MEPQEALAGVSKVLVLPWSGSTTVQIPAGTADGALLRLPGLGPAAADGSPLDAHVLVRVRTAPPPYATTPPPYATVPPPPYATTPPPFPTAPPQLAAKPSPFMTAQQPSTAAPPQFMGAPGVAAPWSGNGPPVPVSPARRRAVLVVAAVAVVAVLAAVGLIFTLLPDGKGKNPAPVAAAAASTTSGAPVTPEQYQATLTGFDSAMAAAFRSLAAAKNPHAVTLATAGISKTITEQRATLADLTPPATAASAHADLLGGLLELSSALAVAGSVADSWEVCVGPAATAQLSRDAAVERLRGAFRTLASADPAHPYRVGAFIPAKTEDANRRLSTGSYLKRTQGGLGRLKIENNGTVDTVFSVVRGKTVVDRIYVRSKSTATVRGIPDGTYQVYFVSGIDWDSRFKAFGRDCGFERFDSTYKFTTTSRSYTEWTLSLLAGNGGNASSSDVDPDQFPAG</sequence>
<feature type="transmembrane region" description="Helical" evidence="1">
    <location>
        <begin position="142"/>
        <end position="165"/>
    </location>
</feature>
<comment type="caution">
    <text evidence="2">The sequence shown here is derived from an EMBL/GenBank/DDBJ whole genome shotgun (WGS) entry which is preliminary data.</text>
</comment>
<evidence type="ECO:0000313" key="3">
    <source>
        <dbReference type="Proteomes" id="UP001589894"/>
    </source>
</evidence>
<gene>
    <name evidence="2" type="ORF">ACFFHU_07875</name>
</gene>
<keyword evidence="3" id="KW-1185">Reference proteome</keyword>
<dbReference type="RefSeq" id="WP_377337025.1">
    <property type="nucleotide sequence ID" value="NZ_JBHLUE010000004.1"/>
</dbReference>
<proteinExistence type="predicted"/>
<protein>
    <submittedName>
        <fullName evidence="2">Uncharacterized protein</fullName>
    </submittedName>
</protein>
<keyword evidence="1" id="KW-0812">Transmembrane</keyword>
<dbReference type="EMBL" id="JBHLUE010000004">
    <property type="protein sequence ID" value="MFC0564084.1"/>
    <property type="molecule type" value="Genomic_DNA"/>
</dbReference>
<keyword evidence="1" id="KW-0472">Membrane</keyword>
<organism evidence="2 3">
    <name type="scientific">Plantactinospora siamensis</name>
    <dbReference type="NCBI Taxonomy" id="555372"/>
    <lineage>
        <taxon>Bacteria</taxon>
        <taxon>Bacillati</taxon>
        <taxon>Actinomycetota</taxon>
        <taxon>Actinomycetes</taxon>
        <taxon>Micromonosporales</taxon>
        <taxon>Micromonosporaceae</taxon>
        <taxon>Plantactinospora</taxon>
    </lineage>
</organism>
<reference evidence="2 3" key="1">
    <citation type="submission" date="2024-09" db="EMBL/GenBank/DDBJ databases">
        <authorList>
            <person name="Sun Q."/>
            <person name="Mori K."/>
        </authorList>
    </citation>
    <scope>NUCLEOTIDE SEQUENCE [LARGE SCALE GENOMIC DNA]</scope>
    <source>
        <strain evidence="2 3">TBRC 2205</strain>
    </source>
</reference>
<dbReference type="Proteomes" id="UP001589894">
    <property type="component" value="Unassembled WGS sequence"/>
</dbReference>
<evidence type="ECO:0000256" key="1">
    <source>
        <dbReference type="SAM" id="Phobius"/>
    </source>
</evidence>